<dbReference type="EMBL" id="JAWPEI010000012">
    <property type="protein sequence ID" value="KAK4709131.1"/>
    <property type="molecule type" value="Genomic_DNA"/>
</dbReference>
<dbReference type="GO" id="GO:0006400">
    <property type="term" value="P:tRNA modification"/>
    <property type="evidence" value="ECO:0007669"/>
    <property type="project" value="TreeGrafter"/>
</dbReference>
<dbReference type="AlphaFoldDB" id="A0AAV9K7H9"/>
<dbReference type="HAMAP" id="MF_00185">
    <property type="entry name" value="IPP_trans"/>
    <property type="match status" value="1"/>
</dbReference>
<accession>A0AAV9K7H9</accession>
<evidence type="ECO:0000256" key="2">
    <source>
        <dbReference type="ARBA" id="ARBA00022679"/>
    </source>
</evidence>
<evidence type="ECO:0000313" key="8">
    <source>
        <dbReference type="Proteomes" id="UP001311915"/>
    </source>
</evidence>
<comment type="caution">
    <text evidence="7">The sequence shown here is derived from an EMBL/GenBank/DDBJ whole genome shotgun (WGS) entry which is preliminary data.</text>
</comment>
<dbReference type="GO" id="GO:0005524">
    <property type="term" value="F:ATP binding"/>
    <property type="evidence" value="ECO:0007669"/>
    <property type="project" value="UniProtKB-KW"/>
</dbReference>
<evidence type="ECO:0000256" key="5">
    <source>
        <dbReference type="ARBA" id="ARBA00022840"/>
    </source>
</evidence>
<dbReference type="Proteomes" id="UP001311915">
    <property type="component" value="Unassembled WGS sequence"/>
</dbReference>
<keyword evidence="3" id="KW-0203">Cytokinin biosynthesis</keyword>
<dbReference type="GO" id="GO:0009691">
    <property type="term" value="P:cytokinin biosynthetic process"/>
    <property type="evidence" value="ECO:0007669"/>
    <property type="project" value="UniProtKB-KW"/>
</dbReference>
<dbReference type="GO" id="GO:0005739">
    <property type="term" value="C:mitochondrion"/>
    <property type="evidence" value="ECO:0007669"/>
    <property type="project" value="TreeGrafter"/>
</dbReference>
<evidence type="ECO:0000256" key="4">
    <source>
        <dbReference type="ARBA" id="ARBA00022741"/>
    </source>
</evidence>
<reference evidence="7 8" key="1">
    <citation type="submission" date="2023-10" db="EMBL/GenBank/DDBJ databases">
        <title>Genome-Wide Identification Analysis in wild type Solanum Pinnatisectum Reveals Some Genes Defensing Phytophthora Infestans.</title>
        <authorList>
            <person name="Sun C."/>
        </authorList>
    </citation>
    <scope>NUCLEOTIDE SEQUENCE [LARGE SCALE GENOMIC DNA]</scope>
    <source>
        <strain evidence="7">LQN</strain>
        <tissue evidence="7">Leaf</tissue>
    </source>
</reference>
<evidence type="ECO:0000256" key="1">
    <source>
        <dbReference type="ARBA" id="ARBA00005842"/>
    </source>
</evidence>
<dbReference type="Gene3D" id="3.30.160.60">
    <property type="entry name" value="Classic Zinc Finger"/>
    <property type="match status" value="1"/>
</dbReference>
<dbReference type="GO" id="GO:0052381">
    <property type="term" value="F:tRNA dimethylallyltransferase activity"/>
    <property type="evidence" value="ECO:0007669"/>
    <property type="project" value="InterPro"/>
</dbReference>
<dbReference type="InterPro" id="IPR039657">
    <property type="entry name" value="Dimethylallyltransferase"/>
</dbReference>
<protein>
    <recommendedName>
        <fullName evidence="9">tRNA dimethylallyltransferase 2</fullName>
    </recommendedName>
</protein>
<evidence type="ECO:0000313" key="7">
    <source>
        <dbReference type="EMBL" id="KAK4709131.1"/>
    </source>
</evidence>
<dbReference type="Pfam" id="PF01715">
    <property type="entry name" value="IPPT"/>
    <property type="match status" value="1"/>
</dbReference>
<gene>
    <name evidence="7" type="ORF">R3W88_030056</name>
</gene>
<keyword evidence="2 6" id="KW-0808">Transferase</keyword>
<dbReference type="NCBIfam" id="TIGR00174">
    <property type="entry name" value="miaA"/>
    <property type="match status" value="1"/>
</dbReference>
<organism evidence="7 8">
    <name type="scientific">Solanum pinnatisectum</name>
    <name type="common">tansyleaf nightshade</name>
    <dbReference type="NCBI Taxonomy" id="50273"/>
    <lineage>
        <taxon>Eukaryota</taxon>
        <taxon>Viridiplantae</taxon>
        <taxon>Streptophyta</taxon>
        <taxon>Embryophyta</taxon>
        <taxon>Tracheophyta</taxon>
        <taxon>Spermatophyta</taxon>
        <taxon>Magnoliopsida</taxon>
        <taxon>eudicotyledons</taxon>
        <taxon>Gunneridae</taxon>
        <taxon>Pentapetalae</taxon>
        <taxon>asterids</taxon>
        <taxon>lamiids</taxon>
        <taxon>Solanales</taxon>
        <taxon>Solanaceae</taxon>
        <taxon>Solanoideae</taxon>
        <taxon>Solaneae</taxon>
        <taxon>Solanum</taxon>
    </lineage>
</organism>
<dbReference type="InterPro" id="IPR018022">
    <property type="entry name" value="IPT"/>
</dbReference>
<proteinExistence type="inferred from homology"/>
<dbReference type="Gene3D" id="3.40.50.300">
    <property type="entry name" value="P-loop containing nucleotide triphosphate hydrolases"/>
    <property type="match status" value="1"/>
</dbReference>
<evidence type="ECO:0000256" key="6">
    <source>
        <dbReference type="RuleBase" id="RU003785"/>
    </source>
</evidence>
<dbReference type="Gene3D" id="1.10.20.140">
    <property type="match status" value="1"/>
</dbReference>
<sequence length="489" mass="55623">MEIVEKLQNPNNGGEIKLNPTSNSKPKVVVIMGATGSGKSKLAIDLASHFPIEIINADSMQVYQGLDVLTNKVTPQEQKGVPHHLLGTISPCVEFTAKDFRDSAISLINEVWSRNRLPVIVGGTNYYIQALVSPFLLDDSVEDAEANCLSDSQEDEQPDLEVELKSEDYDCAYNRLKDIDPVAANRIHPNNGRKNVNTNCFYPTNYAVSEVECENQPIPEFVCTIWCYSKQTSSREDCRGQNWGQVDNSRYDFCFLCVNASLTTLDPFVDRRVDHMVDAGLLKEVLDVYTTNADYTKGLRQAIGVREFEPFLRCYILEHQKPCRESHDQTLNDQILKQNIQHIVDSPDENEWKALLTEAIQQVKLNTRRLVRRQRRRLNRLQMLYGWNIHYVDATKPIISGADDIWAVEVVKPSVGIIKSFLTEESSTEIGSNASEETKMIQKDLWTQHVCEACGNKVLRGVHEWEQHRQGRGHRKRISWLKKSGSLCL</sequence>
<evidence type="ECO:0000256" key="3">
    <source>
        <dbReference type="ARBA" id="ARBA00022712"/>
    </source>
</evidence>
<keyword evidence="8" id="KW-1185">Reference proteome</keyword>
<keyword evidence="5 6" id="KW-0067">ATP-binding</keyword>
<evidence type="ECO:0008006" key="9">
    <source>
        <dbReference type="Google" id="ProtNLM"/>
    </source>
</evidence>
<dbReference type="PANTHER" id="PTHR11088:SF82">
    <property type="entry name" value="TRNA DIMETHYLALLYLTRANSFERASE 2"/>
    <property type="match status" value="1"/>
</dbReference>
<keyword evidence="4 6" id="KW-0547">Nucleotide-binding</keyword>
<dbReference type="FunFam" id="3.30.160.60:FF:002405">
    <property type="entry name" value="tRNA dimethylallyltransferase"/>
    <property type="match status" value="1"/>
</dbReference>
<dbReference type="InterPro" id="IPR027417">
    <property type="entry name" value="P-loop_NTPase"/>
</dbReference>
<dbReference type="PANTHER" id="PTHR11088">
    <property type="entry name" value="TRNA DIMETHYLALLYLTRANSFERASE"/>
    <property type="match status" value="1"/>
</dbReference>
<comment type="similarity">
    <text evidence="1 6">Belongs to the IPP transferase family.</text>
</comment>
<name>A0AAV9K7H9_9SOLN</name>
<dbReference type="SUPFAM" id="SSF52540">
    <property type="entry name" value="P-loop containing nucleoside triphosphate hydrolases"/>
    <property type="match status" value="1"/>
</dbReference>